<evidence type="ECO:0000313" key="3">
    <source>
        <dbReference type="Proteomes" id="UP000177090"/>
    </source>
</evidence>
<accession>A0A1G2QJD5</accession>
<sequence length="242" mass="27064">MNAHYAVELEHFSGPLDLLLELVEKRKLHINDVSLAQITEGFLKYLKEAEELPKDEAAEFLVIASTLMLIKSVSLLPGLSLTEEETESVAELERRLQMLSHIREGAELIRKYFGAMPLFLPHAAPPRQTVFMPPRDMSLSSLSVALVAVIASFPKEEKLTTVMVKKVISLEEAIGSLLTRVTRSLSLSFKDFVGEKKEKVDIIVSFLGMLELVKQGSIDVRQDAHFSDIHMESSEVGVPRYS</sequence>
<organism evidence="2 3">
    <name type="scientific">Candidatus Vogelbacteria bacterium RIFOXYD1_FULL_51_18</name>
    <dbReference type="NCBI Taxonomy" id="1802440"/>
    <lineage>
        <taxon>Bacteria</taxon>
        <taxon>Candidatus Vogeliibacteriota</taxon>
    </lineage>
</organism>
<dbReference type="InterPro" id="IPR023093">
    <property type="entry name" value="ScpA-like_C"/>
</dbReference>
<dbReference type="Gene3D" id="1.10.10.580">
    <property type="entry name" value="Structural maintenance of chromosome 1. Chain E"/>
    <property type="match status" value="1"/>
</dbReference>
<dbReference type="EMBL" id="MHTL01000010">
    <property type="protein sequence ID" value="OHA60725.1"/>
    <property type="molecule type" value="Genomic_DNA"/>
</dbReference>
<dbReference type="Pfam" id="PF02616">
    <property type="entry name" value="SMC_ScpA"/>
    <property type="match status" value="2"/>
</dbReference>
<dbReference type="PANTHER" id="PTHR33969">
    <property type="entry name" value="SEGREGATION AND CONDENSATION PROTEIN A"/>
    <property type="match status" value="1"/>
</dbReference>
<dbReference type="STRING" id="1802440.A2569_00385"/>
<dbReference type="PANTHER" id="PTHR33969:SF2">
    <property type="entry name" value="SEGREGATION AND CONDENSATION PROTEIN A"/>
    <property type="match status" value="1"/>
</dbReference>
<name>A0A1G2QJD5_9BACT</name>
<reference evidence="2 3" key="1">
    <citation type="journal article" date="2016" name="Nat. Commun.">
        <title>Thousands of microbial genomes shed light on interconnected biogeochemical processes in an aquifer system.</title>
        <authorList>
            <person name="Anantharaman K."/>
            <person name="Brown C.T."/>
            <person name="Hug L.A."/>
            <person name="Sharon I."/>
            <person name="Castelle C.J."/>
            <person name="Probst A.J."/>
            <person name="Thomas B.C."/>
            <person name="Singh A."/>
            <person name="Wilkins M.J."/>
            <person name="Karaoz U."/>
            <person name="Brodie E.L."/>
            <person name="Williams K.H."/>
            <person name="Hubbard S.S."/>
            <person name="Banfield J.F."/>
        </authorList>
    </citation>
    <scope>NUCLEOTIDE SEQUENCE [LARGE SCALE GENOMIC DNA]</scope>
</reference>
<evidence type="ECO:0000256" key="1">
    <source>
        <dbReference type="ARBA" id="ARBA00044777"/>
    </source>
</evidence>
<comment type="caution">
    <text evidence="2">The sequence shown here is derived from an EMBL/GenBank/DDBJ whole genome shotgun (WGS) entry which is preliminary data.</text>
</comment>
<dbReference type="Gene3D" id="6.10.250.2410">
    <property type="match status" value="1"/>
</dbReference>
<evidence type="ECO:0000313" key="2">
    <source>
        <dbReference type="EMBL" id="OHA60725.1"/>
    </source>
</evidence>
<dbReference type="InterPro" id="IPR003768">
    <property type="entry name" value="ScpA"/>
</dbReference>
<dbReference type="AlphaFoldDB" id="A0A1G2QJD5"/>
<gene>
    <name evidence="2" type="ORF">A2569_00385</name>
</gene>
<proteinExistence type="predicted"/>
<protein>
    <recommendedName>
        <fullName evidence="1">Segregation and condensation protein A</fullName>
    </recommendedName>
</protein>
<dbReference type="Proteomes" id="UP000177090">
    <property type="component" value="Unassembled WGS sequence"/>
</dbReference>